<dbReference type="EMBL" id="BMAW01073903">
    <property type="protein sequence ID" value="GFT89830.1"/>
    <property type="molecule type" value="Genomic_DNA"/>
</dbReference>
<keyword evidence="3" id="KW-1185">Reference proteome</keyword>
<accession>A0A8X6PUH3</accession>
<sequence length="158" mass="17788">MDSDLVSSNSSQDEMEQQPKDESIDMQTSPQNVSDNNCSSNPNSQKNRLPTPLPTTSNIIKKIKVPPITIDNLINTAAFIKELQQVTTIKQSARSAGNSLKLFLPTPGTYNQINSFIKQKKLSRFHISATRRKNAACRNQRHASRYSDNRNNQRAPKF</sequence>
<comment type="caution">
    <text evidence="2">The sequence shown here is derived from an EMBL/GenBank/DDBJ whole genome shotgun (WGS) entry which is preliminary data.</text>
</comment>
<name>A0A8X6PUH3_NEPPI</name>
<evidence type="ECO:0000313" key="3">
    <source>
        <dbReference type="Proteomes" id="UP000887013"/>
    </source>
</evidence>
<evidence type="ECO:0000313" key="2">
    <source>
        <dbReference type="EMBL" id="GFT89830.1"/>
    </source>
</evidence>
<evidence type="ECO:0000256" key="1">
    <source>
        <dbReference type="SAM" id="MobiDB-lite"/>
    </source>
</evidence>
<feature type="compositionally biased region" description="Polar residues" evidence="1">
    <location>
        <begin position="1"/>
        <end position="12"/>
    </location>
</feature>
<feature type="region of interest" description="Disordered" evidence="1">
    <location>
        <begin position="132"/>
        <end position="158"/>
    </location>
</feature>
<dbReference type="AlphaFoldDB" id="A0A8X6PUH3"/>
<feature type="compositionally biased region" description="Polar residues" evidence="1">
    <location>
        <begin position="25"/>
        <end position="55"/>
    </location>
</feature>
<feature type="compositionally biased region" description="Basic residues" evidence="1">
    <location>
        <begin position="132"/>
        <end position="144"/>
    </location>
</feature>
<feature type="region of interest" description="Disordered" evidence="1">
    <location>
        <begin position="1"/>
        <end position="55"/>
    </location>
</feature>
<organism evidence="2 3">
    <name type="scientific">Nephila pilipes</name>
    <name type="common">Giant wood spider</name>
    <name type="synonym">Nephila maculata</name>
    <dbReference type="NCBI Taxonomy" id="299642"/>
    <lineage>
        <taxon>Eukaryota</taxon>
        <taxon>Metazoa</taxon>
        <taxon>Ecdysozoa</taxon>
        <taxon>Arthropoda</taxon>
        <taxon>Chelicerata</taxon>
        <taxon>Arachnida</taxon>
        <taxon>Araneae</taxon>
        <taxon>Araneomorphae</taxon>
        <taxon>Entelegynae</taxon>
        <taxon>Araneoidea</taxon>
        <taxon>Nephilidae</taxon>
        <taxon>Nephila</taxon>
    </lineage>
</organism>
<reference evidence="2" key="1">
    <citation type="submission" date="2020-08" db="EMBL/GenBank/DDBJ databases">
        <title>Multicomponent nature underlies the extraordinary mechanical properties of spider dragline silk.</title>
        <authorList>
            <person name="Kono N."/>
            <person name="Nakamura H."/>
            <person name="Mori M."/>
            <person name="Yoshida Y."/>
            <person name="Ohtoshi R."/>
            <person name="Malay A.D."/>
            <person name="Moran D.A.P."/>
            <person name="Tomita M."/>
            <person name="Numata K."/>
            <person name="Arakawa K."/>
        </authorList>
    </citation>
    <scope>NUCLEOTIDE SEQUENCE</scope>
</reference>
<gene>
    <name evidence="2" type="ORF">NPIL_681851</name>
</gene>
<dbReference type="Proteomes" id="UP000887013">
    <property type="component" value="Unassembled WGS sequence"/>
</dbReference>
<proteinExistence type="predicted"/>
<protein>
    <submittedName>
        <fullName evidence="2">Uncharacterized protein</fullName>
    </submittedName>
</protein>
<feature type="compositionally biased region" description="Polar residues" evidence="1">
    <location>
        <begin position="149"/>
        <end position="158"/>
    </location>
</feature>